<dbReference type="InParanoid" id="D2VFW3"/>
<evidence type="ECO:0000256" key="1">
    <source>
        <dbReference type="SAM" id="MobiDB-lite"/>
    </source>
</evidence>
<dbReference type="RefSeq" id="XP_002676895.1">
    <property type="nucleotide sequence ID" value="XM_002676849.1"/>
</dbReference>
<dbReference type="GeneID" id="8848212"/>
<proteinExistence type="predicted"/>
<evidence type="ECO:0000313" key="3">
    <source>
        <dbReference type="Proteomes" id="UP000006671"/>
    </source>
</evidence>
<feature type="compositionally biased region" description="Polar residues" evidence="1">
    <location>
        <begin position="179"/>
        <end position="195"/>
    </location>
</feature>
<organism evidence="3">
    <name type="scientific">Naegleria gruberi</name>
    <name type="common">Amoeba</name>
    <dbReference type="NCBI Taxonomy" id="5762"/>
    <lineage>
        <taxon>Eukaryota</taxon>
        <taxon>Discoba</taxon>
        <taxon>Heterolobosea</taxon>
        <taxon>Tetramitia</taxon>
        <taxon>Eutetramitia</taxon>
        <taxon>Vahlkampfiidae</taxon>
        <taxon>Naegleria</taxon>
    </lineage>
</organism>
<dbReference type="VEuPathDB" id="AmoebaDB:NAEGRDRAFT_49200"/>
<accession>D2VFW3</accession>
<dbReference type="EMBL" id="GG738869">
    <property type="protein sequence ID" value="EFC44151.1"/>
    <property type="molecule type" value="Genomic_DNA"/>
</dbReference>
<name>D2VFW3_NAEGR</name>
<evidence type="ECO:0000313" key="2">
    <source>
        <dbReference type="EMBL" id="EFC44151.1"/>
    </source>
</evidence>
<dbReference type="OrthoDB" id="10588378at2759"/>
<dbReference type="Proteomes" id="UP000006671">
    <property type="component" value="Unassembled WGS sequence"/>
</dbReference>
<dbReference type="KEGG" id="ngr:NAEGRDRAFT_49200"/>
<dbReference type="AlphaFoldDB" id="D2VFW3"/>
<feature type="region of interest" description="Disordered" evidence="1">
    <location>
        <begin position="176"/>
        <end position="195"/>
    </location>
</feature>
<protein>
    <submittedName>
        <fullName evidence="2">Predicted protein</fullName>
    </submittedName>
</protein>
<keyword evidence="3" id="KW-1185">Reference proteome</keyword>
<reference evidence="2 3" key="1">
    <citation type="journal article" date="2010" name="Cell">
        <title>The genome of Naegleria gruberi illuminates early eukaryotic versatility.</title>
        <authorList>
            <person name="Fritz-Laylin L.K."/>
            <person name="Prochnik S.E."/>
            <person name="Ginger M.L."/>
            <person name="Dacks J.B."/>
            <person name="Carpenter M.L."/>
            <person name="Field M.C."/>
            <person name="Kuo A."/>
            <person name="Paredez A."/>
            <person name="Chapman J."/>
            <person name="Pham J."/>
            <person name="Shu S."/>
            <person name="Neupane R."/>
            <person name="Cipriano M."/>
            <person name="Mancuso J."/>
            <person name="Tu H."/>
            <person name="Salamov A."/>
            <person name="Lindquist E."/>
            <person name="Shapiro H."/>
            <person name="Lucas S."/>
            <person name="Grigoriev I.V."/>
            <person name="Cande W.Z."/>
            <person name="Fulton C."/>
            <person name="Rokhsar D.S."/>
            <person name="Dawson S.C."/>
        </authorList>
    </citation>
    <scope>NUCLEOTIDE SEQUENCE [LARGE SCALE GENOMIC DNA]</scope>
    <source>
        <strain evidence="2 3">NEG-M</strain>
    </source>
</reference>
<gene>
    <name evidence="2" type="ORF">NAEGRDRAFT_49200</name>
</gene>
<sequence>MMNDYQQQQQSAAFVNIANMFNQQMQMNYRLVTNQTLDIYYQYLSNGFPMADRRVLERVLEYNSITANDYSVNNTLSSSMMSHLYSSISEFEKDQCLLFTLQAMCLQQLGQRETANLIYSNARQIMGKYFDDLDSQSMMVAMTFMGLYLIGEGENRKAKNILSSVKSAIAPYKNPADVLQSNNNPMPSFSLSSNEKQQDDDTISEWVITQPKCFTSFLVDTQLRGLEAYFGEEENPKTYILDGFETLGNNNLNLSKLREMIPDCRVLNKEAIDSLLSLLPALECLAKVVLTNFNKAPTLKLLYSLMFKQAHLDILKNAEESIRDIPQILNVCSQVIELTRDELFSFLPIVATKPIVMASTLRVHYFSSLDSTENFNDDLRALKILSKNFKAIQASCAPLIKALESLIYLQQRNSASGIESLFDFGEDIFSIESLSNSSPSSSNCSKENLTPQTIFDTYQSDYAPLFRDFGIDMEIVDVFIENMSEQEKLFHNDKTKLAEKRMELVESFKAISGKKKDVFGIVACEFLKKQLLFNENN</sequence>